<evidence type="ECO:0000313" key="2">
    <source>
        <dbReference type="Proteomes" id="UP001600109"/>
    </source>
</evidence>
<accession>A0ABW6HZ37</accession>
<dbReference type="EMBL" id="JBHZPZ010000021">
    <property type="protein sequence ID" value="MFE3869266.1"/>
    <property type="molecule type" value="Genomic_DNA"/>
</dbReference>
<organism evidence="1 2">
    <name type="scientific">Flavobacterium xylosi</name>
    <dbReference type="NCBI Taxonomy" id="3230415"/>
    <lineage>
        <taxon>Bacteria</taxon>
        <taxon>Pseudomonadati</taxon>
        <taxon>Bacteroidota</taxon>
        <taxon>Flavobacteriia</taxon>
        <taxon>Flavobacteriales</taxon>
        <taxon>Flavobacteriaceae</taxon>
        <taxon>Flavobacterium</taxon>
    </lineage>
</organism>
<name>A0ABW6HZ37_9FLAO</name>
<dbReference type="RefSeq" id="WP_379855874.1">
    <property type="nucleotide sequence ID" value="NZ_JBHZPZ010000021.1"/>
</dbReference>
<gene>
    <name evidence="1" type="ORF">ACFX5E_14470</name>
</gene>
<proteinExistence type="predicted"/>
<dbReference type="Proteomes" id="UP001600109">
    <property type="component" value="Unassembled WGS sequence"/>
</dbReference>
<reference evidence="1 2" key="1">
    <citation type="submission" date="2024-06" db="EMBL/GenBank/DDBJ databases">
        <title>Flavobacterium spp. isolated from glacier.</title>
        <authorList>
            <person name="Han D."/>
        </authorList>
    </citation>
    <scope>NUCLEOTIDE SEQUENCE [LARGE SCALE GENOMIC DNA]</scope>
    <source>
        <strain evidence="1 2">LS2P90</strain>
    </source>
</reference>
<evidence type="ECO:0000313" key="1">
    <source>
        <dbReference type="EMBL" id="MFE3869266.1"/>
    </source>
</evidence>
<protein>
    <recommendedName>
        <fullName evidence="3">Helix-turn-helix type 11 domain-containing protein</fullName>
    </recommendedName>
</protein>
<evidence type="ECO:0008006" key="3">
    <source>
        <dbReference type="Google" id="ProtNLM"/>
    </source>
</evidence>
<sequence length="61" mass="7221">MNDSYLIANNLGTTILTMEKQFNVTQRTIERWMQLLREENKIEFKGVPKTGGYWKINTNIE</sequence>
<keyword evidence="2" id="KW-1185">Reference proteome</keyword>
<comment type="caution">
    <text evidence="1">The sequence shown here is derived from an EMBL/GenBank/DDBJ whole genome shotgun (WGS) entry which is preliminary data.</text>
</comment>